<evidence type="ECO:0000313" key="4">
    <source>
        <dbReference type="EMBL" id="HDX33863.1"/>
    </source>
</evidence>
<name>A0A7C1JDU6_9CHLR</name>
<feature type="domain" description="Glycosyltransferase subfamily 4-like N-terminal" evidence="3">
    <location>
        <begin position="20"/>
        <end position="182"/>
    </location>
</feature>
<dbReference type="FunFam" id="3.40.50.2000:FF:000119">
    <property type="entry name" value="Glycosyl transferase group 1"/>
    <property type="match status" value="1"/>
</dbReference>
<feature type="domain" description="Glycosyl transferase family 1" evidence="2">
    <location>
        <begin position="195"/>
        <end position="359"/>
    </location>
</feature>
<proteinExistence type="predicted"/>
<dbReference type="SUPFAM" id="SSF53756">
    <property type="entry name" value="UDP-Glycosyltransferase/glycogen phosphorylase"/>
    <property type="match status" value="1"/>
</dbReference>
<evidence type="ECO:0000259" key="3">
    <source>
        <dbReference type="Pfam" id="PF13439"/>
    </source>
</evidence>
<dbReference type="Pfam" id="PF00534">
    <property type="entry name" value="Glycos_transf_1"/>
    <property type="match status" value="1"/>
</dbReference>
<dbReference type="PANTHER" id="PTHR46401">
    <property type="entry name" value="GLYCOSYLTRANSFERASE WBBK-RELATED"/>
    <property type="match status" value="1"/>
</dbReference>
<dbReference type="Gene3D" id="3.40.50.2000">
    <property type="entry name" value="Glycogen Phosphorylase B"/>
    <property type="match status" value="2"/>
</dbReference>
<dbReference type="Pfam" id="PF13439">
    <property type="entry name" value="Glyco_transf_4"/>
    <property type="match status" value="1"/>
</dbReference>
<dbReference type="EMBL" id="DSMG01000208">
    <property type="protein sequence ID" value="HDX33863.1"/>
    <property type="molecule type" value="Genomic_DNA"/>
</dbReference>
<evidence type="ECO:0000256" key="1">
    <source>
        <dbReference type="ARBA" id="ARBA00022679"/>
    </source>
</evidence>
<protein>
    <submittedName>
        <fullName evidence="4">Glycosyltransferase family 1 protein</fullName>
    </submittedName>
</protein>
<dbReference type="PANTHER" id="PTHR46401:SF2">
    <property type="entry name" value="GLYCOSYLTRANSFERASE WBBK-RELATED"/>
    <property type="match status" value="1"/>
</dbReference>
<dbReference type="GO" id="GO:0009103">
    <property type="term" value="P:lipopolysaccharide biosynthetic process"/>
    <property type="evidence" value="ECO:0007669"/>
    <property type="project" value="TreeGrafter"/>
</dbReference>
<evidence type="ECO:0000259" key="2">
    <source>
        <dbReference type="Pfam" id="PF00534"/>
    </source>
</evidence>
<dbReference type="GO" id="GO:0016757">
    <property type="term" value="F:glycosyltransferase activity"/>
    <property type="evidence" value="ECO:0007669"/>
    <property type="project" value="InterPro"/>
</dbReference>
<reference evidence="4" key="1">
    <citation type="journal article" date="2020" name="mSystems">
        <title>Genome- and Community-Level Interaction Insights into Carbon Utilization and Element Cycling Functions of Hydrothermarchaeota in Hydrothermal Sediment.</title>
        <authorList>
            <person name="Zhou Z."/>
            <person name="Liu Y."/>
            <person name="Xu W."/>
            <person name="Pan J."/>
            <person name="Luo Z.H."/>
            <person name="Li M."/>
        </authorList>
    </citation>
    <scope>NUCLEOTIDE SEQUENCE [LARGE SCALE GENOMIC DNA]</scope>
    <source>
        <strain evidence="4">SpSt-289</strain>
    </source>
</reference>
<comment type="caution">
    <text evidence="4">The sequence shown here is derived from an EMBL/GenBank/DDBJ whole genome shotgun (WGS) entry which is preliminary data.</text>
</comment>
<dbReference type="InterPro" id="IPR001296">
    <property type="entry name" value="Glyco_trans_1"/>
</dbReference>
<dbReference type="InterPro" id="IPR028098">
    <property type="entry name" value="Glyco_trans_4-like_N"/>
</dbReference>
<keyword evidence="1 4" id="KW-0808">Transferase</keyword>
<dbReference type="AlphaFoldDB" id="A0A7C1JDU6"/>
<organism evidence="4">
    <name type="scientific">Caldilinea aerophila</name>
    <dbReference type="NCBI Taxonomy" id="133453"/>
    <lineage>
        <taxon>Bacteria</taxon>
        <taxon>Bacillati</taxon>
        <taxon>Chloroflexota</taxon>
        <taxon>Caldilineae</taxon>
        <taxon>Caldilineales</taxon>
        <taxon>Caldilineaceae</taxon>
        <taxon>Caldilinea</taxon>
    </lineage>
</organism>
<dbReference type="CDD" id="cd03809">
    <property type="entry name" value="GT4_MtfB-like"/>
    <property type="match status" value="1"/>
</dbReference>
<sequence length="386" mass="43062">MNVALDAQLISEEAGYRSAGVSTYSAELVRALGALALTEQHGGSPTWEFSAYLHVNHFEAPGVRLFRSPKLLERPAMRILWEQTRLPLHLRRQRANLVHGLVNVLPLAAPCPGVVTVHDLSFVRLPHTLPPVKRVYLTALCRASVKQAAQIIAVSRQTADDLQRYFLTPADRINVIYNGVSTRFRLYPSTETEAFRQQNVASSRYLFYLGTLEPRKNLALLLRAFARWRAHCDPADREVKLVLAGGKGWWYAEIFRIVQELGLADVVHFPGFVSQDALPLWYASAEIFVYPSLFEGFGLPVLEAMASGTPVICSRAPGVQEVAGDAAVTFDPHEEDELVAALHQVMSQPELRQALRRRGLARAAHFSWQRCAQETCGVYLRAAVNL</sequence>
<gene>
    <name evidence="4" type="ORF">ENQ20_20630</name>
</gene>
<accession>A0A7C1JDU6</accession>